<dbReference type="HOGENOM" id="CLU_2330263_0_0_10"/>
<evidence type="ECO:0000313" key="2">
    <source>
        <dbReference type="Proteomes" id="UP000007435"/>
    </source>
</evidence>
<evidence type="ECO:0000313" key="1">
    <source>
        <dbReference type="EMBL" id="ADQ18230.1"/>
    </source>
</evidence>
<protein>
    <submittedName>
        <fullName evidence="1">Uncharacterized protein</fullName>
    </submittedName>
</protein>
<accession>E4RZ11</accession>
<dbReference type="STRING" id="649349.Lbys_2568"/>
<dbReference type="Proteomes" id="UP000007435">
    <property type="component" value="Chromosome"/>
</dbReference>
<name>E4RZ11_LEAB4</name>
<keyword evidence="2" id="KW-1185">Reference proteome</keyword>
<dbReference type="AlphaFoldDB" id="E4RZ11"/>
<reference evidence="1 2" key="2">
    <citation type="journal article" date="2011" name="Stand. Genomic Sci.">
        <title>Complete genome sequence of Leadbetterella byssophila type strain (4M15).</title>
        <authorList>
            <person name="Abt B."/>
            <person name="Teshima H."/>
            <person name="Lucas S."/>
            <person name="Lapidus A."/>
            <person name="Del Rio T.G."/>
            <person name="Nolan M."/>
            <person name="Tice H."/>
            <person name="Cheng J.F."/>
            <person name="Pitluck S."/>
            <person name="Liolios K."/>
            <person name="Pagani I."/>
            <person name="Ivanova N."/>
            <person name="Mavromatis K."/>
            <person name="Pati A."/>
            <person name="Tapia R."/>
            <person name="Han C."/>
            <person name="Goodwin L."/>
            <person name="Chen A."/>
            <person name="Palaniappan K."/>
            <person name="Land M."/>
            <person name="Hauser L."/>
            <person name="Chang Y.J."/>
            <person name="Jeffries C.D."/>
            <person name="Rohde M."/>
            <person name="Goker M."/>
            <person name="Tindall B.J."/>
            <person name="Detter J.C."/>
            <person name="Woyke T."/>
            <person name="Bristow J."/>
            <person name="Eisen J.A."/>
            <person name="Markowitz V."/>
            <person name="Hugenholtz P."/>
            <person name="Klenk H.P."/>
            <person name="Kyrpides N.C."/>
        </authorList>
    </citation>
    <scope>NUCLEOTIDE SEQUENCE [LARGE SCALE GENOMIC DNA]</scope>
    <source>
        <strain evidence="2">DSM 17132 / JCM 16389 / KACC 11308 / NBRC 106382 / 4M15</strain>
    </source>
</reference>
<dbReference type="EMBL" id="CP002305">
    <property type="protein sequence ID" value="ADQ18230.1"/>
    <property type="molecule type" value="Genomic_DNA"/>
</dbReference>
<gene>
    <name evidence="1" type="ordered locus">Lbys_2568</name>
</gene>
<sequence length="98" mass="10915">MASYVLALSIDVPAIWEDAVYGETAEQTYFKKIKASLNNEDVLLPDEPVDLPDLVALIAKNTVVAPKEEVFHSELIYSYHDNCRAQFGPDVVYSPPES</sequence>
<organism evidence="1 2">
    <name type="scientific">Leadbetterella byssophila (strain DSM 17132 / JCM 16389 / KACC 11308 / NBRC 106382 / 4M15)</name>
    <dbReference type="NCBI Taxonomy" id="649349"/>
    <lineage>
        <taxon>Bacteria</taxon>
        <taxon>Pseudomonadati</taxon>
        <taxon>Bacteroidota</taxon>
        <taxon>Cytophagia</taxon>
        <taxon>Cytophagales</taxon>
        <taxon>Leadbetterellaceae</taxon>
        <taxon>Leadbetterella</taxon>
    </lineage>
</organism>
<dbReference type="KEGG" id="lby:Lbys_2568"/>
<reference key="1">
    <citation type="submission" date="2010-11" db="EMBL/GenBank/DDBJ databases">
        <title>The complete genome of Leadbetterella byssophila DSM 17132.</title>
        <authorList>
            <consortium name="US DOE Joint Genome Institute (JGI-PGF)"/>
            <person name="Lucas S."/>
            <person name="Copeland A."/>
            <person name="Lapidus A."/>
            <person name="Glavina del Rio T."/>
            <person name="Dalin E."/>
            <person name="Tice H."/>
            <person name="Bruce D."/>
            <person name="Goodwin L."/>
            <person name="Pitluck S."/>
            <person name="Kyrpides N."/>
            <person name="Mavromatis K."/>
            <person name="Ivanova N."/>
            <person name="Teshima H."/>
            <person name="Brettin T."/>
            <person name="Detter J.C."/>
            <person name="Han C."/>
            <person name="Tapia R."/>
            <person name="Land M."/>
            <person name="Hauser L."/>
            <person name="Markowitz V."/>
            <person name="Cheng J.-F."/>
            <person name="Hugenholtz P."/>
            <person name="Woyke T."/>
            <person name="Wu D."/>
            <person name="Tindall B."/>
            <person name="Pomrenke H.G."/>
            <person name="Brambilla E."/>
            <person name="Klenk H.-P."/>
            <person name="Eisen J.A."/>
        </authorList>
    </citation>
    <scope>NUCLEOTIDE SEQUENCE [LARGE SCALE GENOMIC DNA]</scope>
    <source>
        <strain>DSM 17132</strain>
    </source>
</reference>
<proteinExistence type="predicted"/>